<gene>
    <name evidence="3" type="ORF">ERX35_006820</name>
    <name evidence="4" type="ORF">KFV11_10150</name>
</gene>
<dbReference type="Proteomes" id="UP001057381">
    <property type="component" value="Chromosome"/>
</dbReference>
<reference evidence="4" key="2">
    <citation type="submission" date="2021-04" db="EMBL/GenBank/DDBJ databases">
        <title>Complete Genome Sequences of Macrococcus spp. from dog and cattle.</title>
        <authorList>
            <person name="Schwendener S."/>
            <person name="Perreten V."/>
        </authorList>
    </citation>
    <scope>NUCLEOTIDE SEQUENCE</scope>
    <source>
        <strain evidence="4">Epi0143-OL</strain>
    </source>
</reference>
<dbReference type="OrthoDB" id="7839480at2"/>
<dbReference type="KEGG" id="mequ:KFV11_10150"/>
<evidence type="ECO:0000313" key="4">
    <source>
        <dbReference type="EMBL" id="UTH13571.1"/>
    </source>
</evidence>
<feature type="domain" description="ATP-grasp" evidence="2">
    <location>
        <begin position="136"/>
        <end position="341"/>
    </location>
</feature>
<dbReference type="GO" id="GO:0046872">
    <property type="term" value="F:metal ion binding"/>
    <property type="evidence" value="ECO:0007669"/>
    <property type="project" value="InterPro"/>
</dbReference>
<evidence type="ECO:0000313" key="5">
    <source>
        <dbReference type="Proteomes" id="UP000295735"/>
    </source>
</evidence>
<evidence type="ECO:0000313" key="6">
    <source>
        <dbReference type="Proteomes" id="UP001057381"/>
    </source>
</evidence>
<dbReference type="RefSeq" id="WP_149459174.1">
    <property type="nucleotide sequence ID" value="NZ_CP073809.1"/>
</dbReference>
<dbReference type="InterPro" id="IPR053269">
    <property type="entry name" value="Asp-Met_ligase"/>
</dbReference>
<keyword evidence="1" id="KW-0067">ATP-binding</keyword>
<sequence length="391" mass="44145">MNNFAAKLPLTLHKLYGDHVVFTSRPSFGKNPWLTTEGHQSNMLTARELLIADMPVIVHEAAVGDKSRALFEAAGIAMPENFRSYTDEASYNARLREAENNGEKIFFQYTHEAEYVNSETSYVDRATFIALNNKMRLAEWTKGKFLPHREVVNVKVLADKLRDWEFPYVLKPADDHPTAGGYGVMICYNDKDLKKALQRIGEAEGASDFIIEDFIQTTANYCVQYAYSDELGMKYLGASIQNTDEYGKYKGNTTAEHVPEHVIKAGQEIMQNGVDAGYRGIAGFDLLLDDKDHVYAIDLNFRQNGSTSLLLINDLLAGEHKKFLGYYSNIENSKFYDRIMQEVKSGQLFPLAYYDGDFYSKDQTISRFVGIWHGTKEEVAAKDAALAAFNS</sequence>
<keyword evidence="5" id="KW-1185">Reference proteome</keyword>
<name>A0A9Q9F1P8_9STAP</name>
<accession>A0A9Q9F1P8</accession>
<protein>
    <submittedName>
        <fullName evidence="4">ATP-grasp domain-containing protein</fullName>
    </submittedName>
</protein>
<dbReference type="PANTHER" id="PTHR37018">
    <property type="entry name" value="CULTURE SPECIFIC PROTEIN, PUTATIVE (AFU_ORTHOLOGUE AFUA_2G00130)-RELATED"/>
    <property type="match status" value="1"/>
</dbReference>
<organism evidence="4 6">
    <name type="scientific">Macrococcus equipercicus</name>
    <dbReference type="NCBI Taxonomy" id="69967"/>
    <lineage>
        <taxon>Bacteria</taxon>
        <taxon>Bacillati</taxon>
        <taxon>Bacillota</taxon>
        <taxon>Bacilli</taxon>
        <taxon>Bacillales</taxon>
        <taxon>Staphylococcaceae</taxon>
        <taxon>Macrococcus</taxon>
    </lineage>
</organism>
<evidence type="ECO:0000259" key="2">
    <source>
        <dbReference type="PROSITE" id="PS50975"/>
    </source>
</evidence>
<evidence type="ECO:0000313" key="3">
    <source>
        <dbReference type="EMBL" id="KAA1039280.1"/>
    </source>
</evidence>
<proteinExistence type="predicted"/>
<dbReference type="PROSITE" id="PS50975">
    <property type="entry name" value="ATP_GRASP"/>
    <property type="match status" value="1"/>
</dbReference>
<dbReference type="AlphaFoldDB" id="A0A9Q9F1P8"/>
<evidence type="ECO:0000256" key="1">
    <source>
        <dbReference type="PROSITE-ProRule" id="PRU00409"/>
    </source>
</evidence>
<dbReference type="EMBL" id="SCWC02000004">
    <property type="protein sequence ID" value="KAA1039280.1"/>
    <property type="molecule type" value="Genomic_DNA"/>
</dbReference>
<dbReference type="GO" id="GO:0005524">
    <property type="term" value="F:ATP binding"/>
    <property type="evidence" value="ECO:0007669"/>
    <property type="project" value="UniProtKB-UniRule"/>
</dbReference>
<dbReference type="Proteomes" id="UP000295735">
    <property type="component" value="Unassembled WGS sequence"/>
</dbReference>
<dbReference type="SUPFAM" id="SSF56059">
    <property type="entry name" value="Glutathione synthetase ATP-binding domain-like"/>
    <property type="match status" value="1"/>
</dbReference>
<dbReference type="PANTHER" id="PTHR37018:SF1">
    <property type="entry name" value="CULTURE SPECIFIC PROTEIN, PUTATIVE (AFU_ORTHOLOGUE AFUA_2G00130)-RELATED"/>
    <property type="match status" value="1"/>
</dbReference>
<dbReference type="EMBL" id="CP073809">
    <property type="protein sequence ID" value="UTH13571.1"/>
    <property type="molecule type" value="Genomic_DNA"/>
</dbReference>
<reference evidence="3 5" key="1">
    <citation type="submission" date="2019-09" db="EMBL/GenBank/DDBJ databases">
        <authorList>
            <person name="Mazhar S."/>
            <person name="Altermann E."/>
            <person name="Hill C."/>
            <person name="Mcauliffe O."/>
        </authorList>
    </citation>
    <scope>NUCLEOTIDE SEQUENCE [LARGE SCALE GENOMIC DNA]</scope>
    <source>
        <strain evidence="3 5">ATCC 51831</strain>
    </source>
</reference>
<dbReference type="Gene3D" id="3.30.470.20">
    <property type="entry name" value="ATP-grasp fold, B domain"/>
    <property type="match status" value="1"/>
</dbReference>
<dbReference type="InterPro" id="IPR011761">
    <property type="entry name" value="ATP-grasp"/>
</dbReference>
<keyword evidence="1" id="KW-0547">Nucleotide-binding</keyword>